<proteinExistence type="predicted"/>
<feature type="transmembrane region" description="Helical" evidence="2">
    <location>
        <begin position="379"/>
        <end position="401"/>
    </location>
</feature>
<keyword evidence="2" id="KW-0812">Transmembrane</keyword>
<keyword evidence="2" id="KW-1133">Transmembrane helix</keyword>
<reference evidence="3" key="2">
    <citation type="journal article" date="2021" name="PeerJ">
        <title>Extensive microbial diversity within the chicken gut microbiome revealed by metagenomics and culture.</title>
        <authorList>
            <person name="Gilroy R."/>
            <person name="Ravi A."/>
            <person name="Getino M."/>
            <person name="Pursley I."/>
            <person name="Horton D.L."/>
            <person name="Alikhan N.F."/>
            <person name="Baker D."/>
            <person name="Gharbi K."/>
            <person name="Hall N."/>
            <person name="Watson M."/>
            <person name="Adriaenssens E.M."/>
            <person name="Foster-Nyarko E."/>
            <person name="Jarju S."/>
            <person name="Secka A."/>
            <person name="Antonio M."/>
            <person name="Oren A."/>
            <person name="Chaudhuri R.R."/>
            <person name="La Ragione R."/>
            <person name="Hildebrand F."/>
            <person name="Pallen M.J."/>
        </authorList>
    </citation>
    <scope>NUCLEOTIDE SEQUENCE</scope>
    <source>
        <strain evidence="3">1063</strain>
    </source>
</reference>
<sequence>MDENKNFTTEDNAEISSVQPADGQTPQADVLTADAESGTATAAVRKDNVVVGFLKSVLGIGQPDDRVPGGEKISYYAYFAGQNLIYTLVATYLTTFALLQGMDAGKVALVLVLVKVWDAFNDAIFGALFDKIKFKSGNKFLPWLRMSVVAIPLSVILLFAIPAGISEAGQLAWLAIAYLIHDCVYTLCDAPIHGCITVLTDNFGEREKMLSVKSICGTAGSGIASLLAMVLVSQKVGVSYLYVAIIGAVIAFATMLPFCFKGKERVVGIPPEESFTVRRMFRYLFSNKYLLIYYTAFLFSSGCNVLGSLQLFMSFYVFNDELIVLYVGLITTVPFAVASFAVPYILKKVNKITLYKSCLLATVGINLLIFFFARGNTGAYIGLSVVNAIATGVVNVLMFMFTPDCAEYGRFKTGIEAKGITFSLQTLMAKITGAISGSLGLAIIGLFGWQSITAESFADLAELAEQGITQSAEAIDGLWIACILVPLIGNFIAFLILQFYRLKDSDVKTMMRYNAGELNREEALAQIKCKL</sequence>
<dbReference type="AlphaFoldDB" id="A0A9D1L2Q3"/>
<evidence type="ECO:0000313" key="3">
    <source>
        <dbReference type="EMBL" id="HIU21172.1"/>
    </source>
</evidence>
<evidence type="ECO:0000313" key="4">
    <source>
        <dbReference type="Proteomes" id="UP000824088"/>
    </source>
</evidence>
<accession>A0A9D1L2Q3</accession>
<dbReference type="GO" id="GO:0008643">
    <property type="term" value="P:carbohydrate transport"/>
    <property type="evidence" value="ECO:0007669"/>
    <property type="project" value="InterPro"/>
</dbReference>
<dbReference type="GO" id="GO:0015293">
    <property type="term" value="F:symporter activity"/>
    <property type="evidence" value="ECO:0007669"/>
    <property type="project" value="InterPro"/>
</dbReference>
<dbReference type="PANTHER" id="PTHR11328:SF24">
    <property type="entry name" value="MAJOR FACILITATOR SUPERFAMILY (MFS) PROFILE DOMAIN-CONTAINING PROTEIN"/>
    <property type="match status" value="1"/>
</dbReference>
<dbReference type="InterPro" id="IPR036259">
    <property type="entry name" value="MFS_trans_sf"/>
</dbReference>
<reference evidence="3" key="1">
    <citation type="submission" date="2020-10" db="EMBL/GenBank/DDBJ databases">
        <authorList>
            <person name="Gilroy R."/>
        </authorList>
    </citation>
    <scope>NUCLEOTIDE SEQUENCE</scope>
    <source>
        <strain evidence="3">1063</strain>
    </source>
</reference>
<dbReference type="SUPFAM" id="SSF103473">
    <property type="entry name" value="MFS general substrate transporter"/>
    <property type="match status" value="1"/>
</dbReference>
<protein>
    <submittedName>
        <fullName evidence="3">MFS transporter</fullName>
    </submittedName>
</protein>
<dbReference type="EMBL" id="DVMN01000053">
    <property type="protein sequence ID" value="HIU21172.1"/>
    <property type="molecule type" value="Genomic_DNA"/>
</dbReference>
<feature type="transmembrane region" description="Helical" evidence="2">
    <location>
        <begin position="353"/>
        <end position="373"/>
    </location>
</feature>
<feature type="transmembrane region" description="Helical" evidence="2">
    <location>
        <begin position="239"/>
        <end position="260"/>
    </location>
</feature>
<name>A0A9D1L2Q3_9FIRM</name>
<organism evidence="3 4">
    <name type="scientific">Candidatus Limadaptatus stercorigallinarum</name>
    <dbReference type="NCBI Taxonomy" id="2840845"/>
    <lineage>
        <taxon>Bacteria</taxon>
        <taxon>Bacillati</taxon>
        <taxon>Bacillota</taxon>
        <taxon>Clostridia</taxon>
        <taxon>Eubacteriales</taxon>
        <taxon>Candidatus Limadaptatus</taxon>
    </lineage>
</organism>
<evidence type="ECO:0000256" key="1">
    <source>
        <dbReference type="SAM" id="MobiDB-lite"/>
    </source>
</evidence>
<dbReference type="Proteomes" id="UP000824088">
    <property type="component" value="Unassembled WGS sequence"/>
</dbReference>
<evidence type="ECO:0000256" key="2">
    <source>
        <dbReference type="SAM" id="Phobius"/>
    </source>
</evidence>
<dbReference type="Pfam" id="PF13347">
    <property type="entry name" value="MFS_2"/>
    <property type="match status" value="1"/>
</dbReference>
<dbReference type="PANTHER" id="PTHR11328">
    <property type="entry name" value="MAJOR FACILITATOR SUPERFAMILY DOMAIN-CONTAINING PROTEIN"/>
    <property type="match status" value="1"/>
</dbReference>
<dbReference type="GO" id="GO:0005886">
    <property type="term" value="C:plasma membrane"/>
    <property type="evidence" value="ECO:0007669"/>
    <property type="project" value="TreeGrafter"/>
</dbReference>
<feature type="transmembrane region" description="Helical" evidence="2">
    <location>
        <begin position="478"/>
        <end position="502"/>
    </location>
</feature>
<dbReference type="InterPro" id="IPR039672">
    <property type="entry name" value="MFS_2"/>
</dbReference>
<feature type="region of interest" description="Disordered" evidence="1">
    <location>
        <begin position="1"/>
        <end position="26"/>
    </location>
</feature>
<keyword evidence="2" id="KW-0472">Membrane</keyword>
<dbReference type="Gene3D" id="1.20.1250.20">
    <property type="entry name" value="MFS general substrate transporter like domains"/>
    <property type="match status" value="1"/>
</dbReference>
<feature type="transmembrane region" description="Helical" evidence="2">
    <location>
        <begin position="289"/>
        <end position="317"/>
    </location>
</feature>
<feature type="transmembrane region" description="Helical" evidence="2">
    <location>
        <begin position="323"/>
        <end position="346"/>
    </location>
</feature>
<feature type="transmembrane region" description="Helical" evidence="2">
    <location>
        <begin position="141"/>
        <end position="165"/>
    </location>
</feature>
<feature type="transmembrane region" description="Helical" evidence="2">
    <location>
        <begin position="108"/>
        <end position="129"/>
    </location>
</feature>
<gene>
    <name evidence="3" type="ORF">IAD51_02890</name>
</gene>
<feature type="transmembrane region" description="Helical" evidence="2">
    <location>
        <begin position="84"/>
        <end position="102"/>
    </location>
</feature>
<feature type="transmembrane region" description="Helical" evidence="2">
    <location>
        <begin position="422"/>
        <end position="449"/>
    </location>
</feature>
<comment type="caution">
    <text evidence="3">The sequence shown here is derived from an EMBL/GenBank/DDBJ whole genome shotgun (WGS) entry which is preliminary data.</text>
</comment>